<reference evidence="1 2" key="1">
    <citation type="submission" date="2019-02" db="EMBL/GenBank/DDBJ databases">
        <title>Deep-cultivation of Planctomycetes and their phenomic and genomic characterization uncovers novel biology.</title>
        <authorList>
            <person name="Wiegand S."/>
            <person name="Jogler M."/>
            <person name="Boedeker C."/>
            <person name="Pinto D."/>
            <person name="Vollmers J."/>
            <person name="Rivas-Marin E."/>
            <person name="Kohn T."/>
            <person name="Peeters S.H."/>
            <person name="Heuer A."/>
            <person name="Rast P."/>
            <person name="Oberbeckmann S."/>
            <person name="Bunk B."/>
            <person name="Jeske O."/>
            <person name="Meyerdierks A."/>
            <person name="Storesund J.E."/>
            <person name="Kallscheuer N."/>
            <person name="Luecker S."/>
            <person name="Lage O.M."/>
            <person name="Pohl T."/>
            <person name="Merkel B.J."/>
            <person name="Hornburger P."/>
            <person name="Mueller R.-W."/>
            <person name="Bruemmer F."/>
            <person name="Labrenz M."/>
            <person name="Spormann A.M."/>
            <person name="Op den Camp H."/>
            <person name="Overmann J."/>
            <person name="Amann R."/>
            <person name="Jetten M.S.M."/>
            <person name="Mascher T."/>
            <person name="Medema M.H."/>
            <person name="Devos D.P."/>
            <person name="Kaster A.-K."/>
            <person name="Ovreas L."/>
            <person name="Rohde M."/>
            <person name="Galperin M.Y."/>
            <person name="Jogler C."/>
        </authorList>
    </citation>
    <scope>NUCLEOTIDE SEQUENCE [LARGE SCALE GENOMIC DNA]</scope>
    <source>
        <strain evidence="1 2">ETA_A8</strain>
    </source>
</reference>
<dbReference type="EMBL" id="CP036274">
    <property type="protein sequence ID" value="QDU28177.1"/>
    <property type="molecule type" value="Genomic_DNA"/>
</dbReference>
<dbReference type="Pfam" id="PF07394">
    <property type="entry name" value="DUF1501"/>
    <property type="match status" value="1"/>
</dbReference>
<dbReference type="SUPFAM" id="SSF53649">
    <property type="entry name" value="Alkaline phosphatase-like"/>
    <property type="match status" value="1"/>
</dbReference>
<dbReference type="PANTHER" id="PTHR43737">
    <property type="entry name" value="BLL7424 PROTEIN"/>
    <property type="match status" value="1"/>
</dbReference>
<keyword evidence="2" id="KW-1185">Reference proteome</keyword>
<dbReference type="InterPro" id="IPR006311">
    <property type="entry name" value="TAT_signal"/>
</dbReference>
<dbReference type="InterPro" id="IPR010869">
    <property type="entry name" value="DUF1501"/>
</dbReference>
<organism evidence="1 2">
    <name type="scientific">Anatilimnocola aggregata</name>
    <dbReference type="NCBI Taxonomy" id="2528021"/>
    <lineage>
        <taxon>Bacteria</taxon>
        <taxon>Pseudomonadati</taxon>
        <taxon>Planctomycetota</taxon>
        <taxon>Planctomycetia</taxon>
        <taxon>Pirellulales</taxon>
        <taxon>Pirellulaceae</taxon>
        <taxon>Anatilimnocola</taxon>
    </lineage>
</organism>
<protein>
    <recommendedName>
        <fullName evidence="3">Sulfatase</fullName>
    </recommendedName>
</protein>
<dbReference type="InterPro" id="IPR017850">
    <property type="entry name" value="Alkaline_phosphatase_core_sf"/>
</dbReference>
<evidence type="ECO:0008006" key="3">
    <source>
        <dbReference type="Google" id="ProtNLM"/>
    </source>
</evidence>
<dbReference type="Proteomes" id="UP000315017">
    <property type="component" value="Chromosome"/>
</dbReference>
<dbReference type="OrthoDB" id="127333at2"/>
<dbReference type="AlphaFoldDB" id="A0A517YD70"/>
<dbReference type="Gene3D" id="3.40.720.10">
    <property type="entry name" value="Alkaline Phosphatase, subunit A"/>
    <property type="match status" value="1"/>
</dbReference>
<name>A0A517YD70_9BACT</name>
<dbReference type="RefSeq" id="WP_145090026.1">
    <property type="nucleotide sequence ID" value="NZ_CP036274.1"/>
</dbReference>
<evidence type="ECO:0000313" key="1">
    <source>
        <dbReference type="EMBL" id="QDU28177.1"/>
    </source>
</evidence>
<gene>
    <name evidence="1" type="ORF">ETAA8_32770</name>
</gene>
<sequence>MQFQPANLPLARRQFLGGASAGLGATALAALLNPNLLAAPVKGNARPGELKTLHFAPKAKRVIYLVMSGGPSHIDLFDHKPELKKHHGTELPASIRMGQRITGMTAGQKAFPCASSLFKFEQHGKSGSWISELLPHIGGVADDIAIVKSLHTEAINHDPAITFVQTGSQQPGRPSLGAWLSYGLGAETDNLPAFVVMISQGSGNKTDQPIFSRLWGPGFLPSEHQGVRFRSGDDPVLYLSNPSGIDAVARREMLDGVGELNRLSAGTLNDPEIQTRIAQYEMAYRMQSSVPELTDLATESKETLELYGVNDSNVDGGFARNCLLARRMAERGVRFIQLMHRGWDQHSSLPGQIRGQCKDVDRPSAALVKDLKDRGLLEDTLVIWGGEFGRTVYSQGSLTATNYGRDHHGRCYSMWLAGGGIKPGITHGETDDYCYNIVSDGVHVHDLNATVLHCLGIDHTRLTYRFQGRDFRLTDVEGKVVKQLLS</sequence>
<dbReference type="PROSITE" id="PS51318">
    <property type="entry name" value="TAT"/>
    <property type="match status" value="1"/>
</dbReference>
<evidence type="ECO:0000313" key="2">
    <source>
        <dbReference type="Proteomes" id="UP000315017"/>
    </source>
</evidence>
<proteinExistence type="predicted"/>
<dbReference type="KEGG" id="aagg:ETAA8_32770"/>
<dbReference type="PANTHER" id="PTHR43737:SF1">
    <property type="entry name" value="DUF1501 DOMAIN-CONTAINING PROTEIN"/>
    <property type="match status" value="1"/>
</dbReference>
<accession>A0A517YD70</accession>